<protein>
    <submittedName>
        <fullName evidence="1">Uncharacterized protein</fullName>
    </submittedName>
</protein>
<evidence type="ECO:0000313" key="1">
    <source>
        <dbReference type="EMBL" id="JAH13718.1"/>
    </source>
</evidence>
<dbReference type="EMBL" id="GBXM01094859">
    <property type="protein sequence ID" value="JAH13718.1"/>
    <property type="molecule type" value="Transcribed_RNA"/>
</dbReference>
<reference evidence="1" key="1">
    <citation type="submission" date="2014-11" db="EMBL/GenBank/DDBJ databases">
        <authorList>
            <person name="Amaro Gonzalez C."/>
        </authorList>
    </citation>
    <scope>NUCLEOTIDE SEQUENCE</scope>
</reference>
<accession>A0A0E9QC93</accession>
<sequence length="37" mass="4285">MPTISHRGPSAFPETLFAYLRWSSAWAQLSSDTWETR</sequence>
<organism evidence="1">
    <name type="scientific">Anguilla anguilla</name>
    <name type="common">European freshwater eel</name>
    <name type="synonym">Muraena anguilla</name>
    <dbReference type="NCBI Taxonomy" id="7936"/>
    <lineage>
        <taxon>Eukaryota</taxon>
        <taxon>Metazoa</taxon>
        <taxon>Chordata</taxon>
        <taxon>Craniata</taxon>
        <taxon>Vertebrata</taxon>
        <taxon>Euteleostomi</taxon>
        <taxon>Actinopterygii</taxon>
        <taxon>Neopterygii</taxon>
        <taxon>Teleostei</taxon>
        <taxon>Anguilliformes</taxon>
        <taxon>Anguillidae</taxon>
        <taxon>Anguilla</taxon>
    </lineage>
</organism>
<proteinExistence type="predicted"/>
<name>A0A0E9QC93_ANGAN</name>
<reference evidence="1" key="2">
    <citation type="journal article" date="2015" name="Fish Shellfish Immunol.">
        <title>Early steps in the European eel (Anguilla anguilla)-Vibrio vulnificus interaction in the gills: Role of the RtxA13 toxin.</title>
        <authorList>
            <person name="Callol A."/>
            <person name="Pajuelo D."/>
            <person name="Ebbesson L."/>
            <person name="Teles M."/>
            <person name="MacKenzie S."/>
            <person name="Amaro C."/>
        </authorList>
    </citation>
    <scope>NUCLEOTIDE SEQUENCE</scope>
</reference>
<dbReference type="AlphaFoldDB" id="A0A0E9QC93"/>